<gene>
    <name evidence="1" type="ORF">KL86DPRO_10429</name>
</gene>
<evidence type="ECO:0000313" key="1">
    <source>
        <dbReference type="EMBL" id="SBV92839.1"/>
    </source>
</evidence>
<accession>A0A212J070</accession>
<dbReference type="InterPro" id="IPR037107">
    <property type="entry name" value="Put_OMP_sf"/>
</dbReference>
<evidence type="ECO:0008006" key="2">
    <source>
        <dbReference type="Google" id="ProtNLM"/>
    </source>
</evidence>
<dbReference type="InterPro" id="IPR018707">
    <property type="entry name" value="LpxR"/>
</dbReference>
<proteinExistence type="predicted"/>
<dbReference type="EMBL" id="FLUQ01000001">
    <property type="protein sequence ID" value="SBV92839.1"/>
    <property type="molecule type" value="Genomic_DNA"/>
</dbReference>
<reference evidence="1" key="1">
    <citation type="submission" date="2016-04" db="EMBL/GenBank/DDBJ databases">
        <authorList>
            <person name="Evans L.H."/>
            <person name="Alamgir A."/>
            <person name="Owens N."/>
            <person name="Weber N.D."/>
            <person name="Virtaneva K."/>
            <person name="Barbian K."/>
            <person name="Babar A."/>
            <person name="Rosenke K."/>
        </authorList>
    </citation>
    <scope>NUCLEOTIDE SEQUENCE</scope>
    <source>
        <strain evidence="1">86</strain>
    </source>
</reference>
<dbReference type="Gene3D" id="2.40.128.140">
    <property type="entry name" value="Outer membrane protein"/>
    <property type="match status" value="1"/>
</dbReference>
<sequence length="370" mass="40769">MFAMHSLSVMTSPVRIFFLVCIVGSLLASAGVSRAEKSGEKSDIPGPTVRIYFENDLFYNEDRDYTNAVQLRVISPDLRTLAENGFLPEGISNLLGEVPFPGYRGATQYNISAGFGQQIYTPKDTGSRSLQKDDRPYAGYLYGTLGLHAKRYNRLDTIELAAGIIGPSALAEQAQNEVHRIRSIDTAKGWDHQLRDEPALMLTWSRIWRLNAEAEPGGWGWDILPQVNVSAGTPFTRAGIGAEVRFGWNLPPDYGTSTIRPGSGITRPLEEGVPGSSSHYASDKFLDNFSLYVFLGADGHAVAWDSFLDGNIWKDNHSVDKFPLAGQVSGGVAVLLYDFQVTYTHVYSAKEFHGQEKGHNFGSITVGYRF</sequence>
<dbReference type="AlphaFoldDB" id="A0A212J070"/>
<organism evidence="1">
    <name type="scientific">uncultured delta proteobacterium</name>
    <dbReference type="NCBI Taxonomy" id="34034"/>
    <lineage>
        <taxon>Bacteria</taxon>
        <taxon>Deltaproteobacteria</taxon>
        <taxon>environmental samples</taxon>
    </lineage>
</organism>
<protein>
    <recommendedName>
        <fullName evidence="2">Lipid A deacylase LpxR family protein</fullName>
    </recommendedName>
</protein>
<name>A0A212J070_9DELT</name>
<dbReference type="Pfam" id="PF09982">
    <property type="entry name" value="LpxR"/>
    <property type="match status" value="1"/>
</dbReference>